<gene>
    <name evidence="1" type="ORF">ABS642_06415</name>
</gene>
<dbReference type="EMBL" id="CP158357">
    <property type="protein sequence ID" value="XBX79715.1"/>
    <property type="molecule type" value="Genomic_DNA"/>
</dbReference>
<accession>A0AAU7VZQ6</accession>
<dbReference type="AlphaFoldDB" id="A0AAU7VZQ6"/>
<reference evidence="1" key="1">
    <citation type="submission" date="2024-06" db="EMBL/GenBank/DDBJ databases">
        <title>Draft genome sequence of Microbacterium sp. strain A8/3-1, isolated from Oxytropis tragacanthoides Fisch. ex DC. Root nodules in the Altai region of Russia.</title>
        <authorList>
            <person name="Sazanova A."/>
            <person name="Guro P."/>
            <person name="Kuznetsova I."/>
            <person name="Belimov A."/>
            <person name="Safronova V."/>
        </authorList>
    </citation>
    <scope>NUCLEOTIDE SEQUENCE</scope>
    <source>
        <strain evidence="1">A8/3-1</strain>
    </source>
</reference>
<dbReference type="Gene3D" id="3.40.50.2000">
    <property type="entry name" value="Glycogen Phosphorylase B"/>
    <property type="match status" value="1"/>
</dbReference>
<organism evidence="1">
    <name type="scientific">Microbacterium sp. A8/3-1</name>
    <dbReference type="NCBI Taxonomy" id="3160749"/>
    <lineage>
        <taxon>Bacteria</taxon>
        <taxon>Bacillati</taxon>
        <taxon>Actinomycetota</taxon>
        <taxon>Actinomycetes</taxon>
        <taxon>Micrococcales</taxon>
        <taxon>Microbacteriaceae</taxon>
        <taxon>Microbacterium</taxon>
    </lineage>
</organism>
<dbReference type="RefSeq" id="WP_350352668.1">
    <property type="nucleotide sequence ID" value="NZ_CP158357.1"/>
</dbReference>
<protein>
    <submittedName>
        <fullName evidence="1">Glycosyltransferase family 1 protein</fullName>
    </submittedName>
</protein>
<name>A0AAU7VZQ6_9MICO</name>
<sequence length="385" mass="42563">MVTSSERPRVLILSYDAIDIDPRVIKQVRRLAEEYDITTCSPGASPDPRVEHIALDPDDVRPRGRWGNLVDDIAREREWFRWGYDHVPLVQQTRRLLRGRRFDAVIANDAETLGAAISVAGVERVHADLHEFFPGLPVDDTKLGLRQRRYWTWLITRFASRVRSSTTVGAEIAKRYREYGLDPGVVTNATPFRDFAPTPTSRPIRLVHSGNPFRERGLAEIMQAVAASSADVSLDLYLTYNPPTDREHLVALAEKLGPRITVHEPVGQAELIDVLHGYDVGIHVLPPTSENNALALPNKFFDFVQARLGIIVGPSIEMAGIVTERGLGIVTADFAESSILAAVDGLTPERVDGFKAAVQTHASALSAETQVENWATAVSAIARSR</sequence>
<proteinExistence type="predicted"/>
<dbReference type="SUPFAM" id="SSF53756">
    <property type="entry name" value="UDP-Glycosyltransferase/glycogen phosphorylase"/>
    <property type="match status" value="1"/>
</dbReference>
<evidence type="ECO:0000313" key="1">
    <source>
        <dbReference type="EMBL" id="XBX79715.1"/>
    </source>
</evidence>